<dbReference type="SUPFAM" id="SSF50978">
    <property type="entry name" value="WD40 repeat-like"/>
    <property type="match status" value="1"/>
</dbReference>
<dbReference type="Proteomes" id="UP000515211">
    <property type="component" value="Chromosome 6"/>
</dbReference>
<dbReference type="InterPro" id="IPR050942">
    <property type="entry name" value="F-box_BR-signaling"/>
</dbReference>
<keyword evidence="2" id="KW-1185">Reference proteome</keyword>
<feature type="domain" description="KIB1-4 beta-propeller" evidence="1">
    <location>
        <begin position="103"/>
        <end position="255"/>
    </location>
</feature>
<evidence type="ECO:0000313" key="3">
    <source>
        <dbReference type="RefSeq" id="XP_052119082.1"/>
    </source>
</evidence>
<dbReference type="GeneID" id="127748524"/>
<dbReference type="KEGG" id="adu:127748524"/>
<proteinExistence type="predicted"/>
<evidence type="ECO:0000259" key="1">
    <source>
        <dbReference type="Pfam" id="PF03478"/>
    </source>
</evidence>
<name>A0A9C6TYA8_ARADU</name>
<reference evidence="3" key="2">
    <citation type="submission" date="2025-08" db="UniProtKB">
        <authorList>
            <consortium name="RefSeq"/>
        </authorList>
    </citation>
    <scope>IDENTIFICATION</scope>
    <source>
        <tissue evidence="3">Whole plant</tissue>
    </source>
</reference>
<gene>
    <name evidence="3" type="primary">LOC127748524</name>
</gene>
<protein>
    <submittedName>
        <fullName evidence="3">Uncharacterized protein LOC127748524</fullName>
    </submittedName>
</protein>
<dbReference type="AlphaFoldDB" id="A0A9C6TYA8"/>
<accession>A0A9C6TYA8</accession>
<dbReference type="Pfam" id="PF03478">
    <property type="entry name" value="Beta-prop_KIB1-4"/>
    <property type="match status" value="1"/>
</dbReference>
<dbReference type="InterPro" id="IPR005174">
    <property type="entry name" value="KIB1-4_b-propeller"/>
</dbReference>
<dbReference type="RefSeq" id="XP_052119082.1">
    <property type="nucleotide sequence ID" value="XM_052263122.1"/>
</dbReference>
<sequence>MTDHLNNFQGIMNQLSSMGIKFDEEVQALLLLGSLPDSWKILKMSLSNFAPDSVTSMDLAKSSVLNEEMRRKSQVSYLLLPSIHRTHLIDDDNNLTTVDRSIFNLSENRRYEWKNILNGSHVGAWCVGSSHGWIILLDQNGILLLLNPSSSTTINLPPLPLSFLHPVTYSYFAEYLRKIFIVKEILMFCSFSSSYTLAIIYGSDCKIAYCNSTTWVEISHDKQSYFHIVFSNNYLFALTQDGFIEVWDVCGQIPERLLVLHV</sequence>
<reference evidence="2" key="1">
    <citation type="journal article" date="2016" name="Nat. Genet.">
        <title>The genome sequences of Arachis duranensis and Arachis ipaensis, the diploid ancestors of cultivated peanut.</title>
        <authorList>
            <person name="Bertioli D.J."/>
            <person name="Cannon S.B."/>
            <person name="Froenicke L."/>
            <person name="Huang G."/>
            <person name="Farmer A.D."/>
            <person name="Cannon E.K."/>
            <person name="Liu X."/>
            <person name="Gao D."/>
            <person name="Clevenger J."/>
            <person name="Dash S."/>
            <person name="Ren L."/>
            <person name="Moretzsohn M.C."/>
            <person name="Shirasawa K."/>
            <person name="Huang W."/>
            <person name="Vidigal B."/>
            <person name="Abernathy B."/>
            <person name="Chu Y."/>
            <person name="Niederhuth C.E."/>
            <person name="Umale P."/>
            <person name="Araujo A.C."/>
            <person name="Kozik A."/>
            <person name="Kim K.D."/>
            <person name="Burow M.D."/>
            <person name="Varshney R.K."/>
            <person name="Wang X."/>
            <person name="Zhang X."/>
            <person name="Barkley N."/>
            <person name="Guimaraes P.M."/>
            <person name="Isobe S."/>
            <person name="Guo B."/>
            <person name="Liao B."/>
            <person name="Stalker H.T."/>
            <person name="Schmitz R.J."/>
            <person name="Scheffler B.E."/>
            <person name="Leal-Bertioli S.C."/>
            <person name="Xun X."/>
            <person name="Jackson S.A."/>
            <person name="Michelmore R."/>
            <person name="Ozias-Akins P."/>
        </authorList>
    </citation>
    <scope>NUCLEOTIDE SEQUENCE [LARGE SCALE GENOMIC DNA]</scope>
    <source>
        <strain evidence="2">cv. V14167</strain>
    </source>
</reference>
<evidence type="ECO:0000313" key="2">
    <source>
        <dbReference type="Proteomes" id="UP000515211"/>
    </source>
</evidence>
<dbReference type="Pfam" id="PF14223">
    <property type="entry name" value="Retrotran_gag_2"/>
    <property type="match status" value="1"/>
</dbReference>
<dbReference type="PANTHER" id="PTHR44259">
    <property type="entry name" value="OS07G0183000 PROTEIN-RELATED"/>
    <property type="match status" value="1"/>
</dbReference>
<dbReference type="PANTHER" id="PTHR44259:SF113">
    <property type="entry name" value="OS06G0659700 PROTEIN"/>
    <property type="match status" value="1"/>
</dbReference>
<dbReference type="InterPro" id="IPR036322">
    <property type="entry name" value="WD40_repeat_dom_sf"/>
</dbReference>
<organism evidence="2 3">
    <name type="scientific">Arachis duranensis</name>
    <name type="common">Wild peanut</name>
    <dbReference type="NCBI Taxonomy" id="130453"/>
    <lineage>
        <taxon>Eukaryota</taxon>
        <taxon>Viridiplantae</taxon>
        <taxon>Streptophyta</taxon>
        <taxon>Embryophyta</taxon>
        <taxon>Tracheophyta</taxon>
        <taxon>Spermatophyta</taxon>
        <taxon>Magnoliopsida</taxon>
        <taxon>eudicotyledons</taxon>
        <taxon>Gunneridae</taxon>
        <taxon>Pentapetalae</taxon>
        <taxon>rosids</taxon>
        <taxon>fabids</taxon>
        <taxon>Fabales</taxon>
        <taxon>Fabaceae</taxon>
        <taxon>Papilionoideae</taxon>
        <taxon>50 kb inversion clade</taxon>
        <taxon>dalbergioids sensu lato</taxon>
        <taxon>Dalbergieae</taxon>
        <taxon>Pterocarpus clade</taxon>
        <taxon>Arachis</taxon>
    </lineage>
</organism>